<comment type="subcellular location">
    <subcellularLocation>
        <location evidence="2">Membrane</location>
        <topology evidence="2">Multi-pass membrane protein</topology>
    </subcellularLocation>
</comment>
<keyword evidence="5" id="KW-0378">Hydrolase</keyword>
<keyword evidence="3" id="KW-0645">Protease</keyword>
<feature type="transmembrane region" description="Helical" evidence="10">
    <location>
        <begin position="68"/>
        <end position="86"/>
    </location>
</feature>
<feature type="transmembrane region" description="Helical" evidence="10">
    <location>
        <begin position="21"/>
        <end position="42"/>
    </location>
</feature>
<keyword evidence="4 10" id="KW-0812">Transmembrane</keyword>
<reference evidence="12" key="1">
    <citation type="submission" date="2018-05" db="EMBL/GenBank/DDBJ databases">
        <authorList>
            <person name="Lanie J.A."/>
            <person name="Ng W.-L."/>
            <person name="Kazmierczak K.M."/>
            <person name="Andrzejewski T.M."/>
            <person name="Davidsen T.M."/>
            <person name="Wayne K.J."/>
            <person name="Tettelin H."/>
            <person name="Glass J.I."/>
            <person name="Rusch D."/>
            <person name="Podicherti R."/>
            <person name="Tsui H.-C.T."/>
            <person name="Winkler M.E."/>
        </authorList>
    </citation>
    <scope>NUCLEOTIDE SEQUENCE</scope>
</reference>
<proteinExistence type="predicted"/>
<dbReference type="PANTHER" id="PTHR42837">
    <property type="entry name" value="REGULATOR OF SIGMA-E PROTEASE RSEP"/>
    <property type="match status" value="1"/>
</dbReference>
<keyword evidence="6" id="KW-0862">Zinc</keyword>
<dbReference type="GO" id="GO:0006508">
    <property type="term" value="P:proteolysis"/>
    <property type="evidence" value="ECO:0007669"/>
    <property type="project" value="UniProtKB-KW"/>
</dbReference>
<evidence type="ECO:0000259" key="11">
    <source>
        <dbReference type="Pfam" id="PF02163"/>
    </source>
</evidence>
<organism evidence="12">
    <name type="scientific">marine metagenome</name>
    <dbReference type="NCBI Taxonomy" id="408172"/>
    <lineage>
        <taxon>unclassified sequences</taxon>
        <taxon>metagenomes</taxon>
        <taxon>ecological metagenomes</taxon>
    </lineage>
</organism>
<evidence type="ECO:0000256" key="5">
    <source>
        <dbReference type="ARBA" id="ARBA00022801"/>
    </source>
</evidence>
<feature type="domain" description="Peptidase M50" evidence="11">
    <location>
        <begin position="1"/>
        <end position="77"/>
    </location>
</feature>
<dbReference type="InterPro" id="IPR008915">
    <property type="entry name" value="Peptidase_M50"/>
</dbReference>
<evidence type="ECO:0000256" key="4">
    <source>
        <dbReference type="ARBA" id="ARBA00022692"/>
    </source>
</evidence>
<evidence type="ECO:0000313" key="12">
    <source>
        <dbReference type="EMBL" id="SVA08450.1"/>
    </source>
</evidence>
<name>A0A381SWR6_9ZZZZ</name>
<protein>
    <recommendedName>
        <fullName evidence="11">Peptidase M50 domain-containing protein</fullName>
    </recommendedName>
</protein>
<dbReference type="PANTHER" id="PTHR42837:SF2">
    <property type="entry name" value="MEMBRANE METALLOPROTEASE ARASP2, CHLOROPLASTIC-RELATED"/>
    <property type="match status" value="1"/>
</dbReference>
<accession>A0A381SWR6</accession>
<dbReference type="GO" id="GO:0004222">
    <property type="term" value="F:metalloendopeptidase activity"/>
    <property type="evidence" value="ECO:0007669"/>
    <property type="project" value="InterPro"/>
</dbReference>
<evidence type="ECO:0000256" key="8">
    <source>
        <dbReference type="ARBA" id="ARBA00023049"/>
    </source>
</evidence>
<evidence type="ECO:0000256" key="6">
    <source>
        <dbReference type="ARBA" id="ARBA00022833"/>
    </source>
</evidence>
<evidence type="ECO:0000256" key="1">
    <source>
        <dbReference type="ARBA" id="ARBA00001947"/>
    </source>
</evidence>
<keyword evidence="7 10" id="KW-1133">Transmembrane helix</keyword>
<evidence type="ECO:0000256" key="10">
    <source>
        <dbReference type="SAM" id="Phobius"/>
    </source>
</evidence>
<evidence type="ECO:0000256" key="2">
    <source>
        <dbReference type="ARBA" id="ARBA00004141"/>
    </source>
</evidence>
<gene>
    <name evidence="12" type="ORF">METZ01_LOCUS61304</name>
</gene>
<evidence type="ECO:0000256" key="9">
    <source>
        <dbReference type="ARBA" id="ARBA00023136"/>
    </source>
</evidence>
<dbReference type="EMBL" id="UINC01003690">
    <property type="protein sequence ID" value="SVA08450.1"/>
    <property type="molecule type" value="Genomic_DNA"/>
</dbReference>
<evidence type="ECO:0000256" key="7">
    <source>
        <dbReference type="ARBA" id="ARBA00022989"/>
    </source>
</evidence>
<dbReference type="Pfam" id="PF02163">
    <property type="entry name" value="Peptidase_M50"/>
    <property type="match status" value="1"/>
</dbReference>
<sequence length="94" mass="9801">SGPITIAKVAGDSAQAGWQNFFNVLALLSISLGVINLLPIPLLDGGHLLFYGIEIVIGKPVPTRVQTLGVQIGIVAVAGMIALAFYNDFARLLG</sequence>
<comment type="cofactor">
    <cofactor evidence="1">
        <name>Zn(2+)</name>
        <dbReference type="ChEBI" id="CHEBI:29105"/>
    </cofactor>
</comment>
<keyword evidence="8" id="KW-0482">Metalloprotease</keyword>
<dbReference type="AlphaFoldDB" id="A0A381SWR6"/>
<evidence type="ECO:0000256" key="3">
    <source>
        <dbReference type="ARBA" id="ARBA00022670"/>
    </source>
</evidence>
<feature type="non-terminal residue" evidence="12">
    <location>
        <position position="1"/>
    </location>
</feature>
<keyword evidence="9 10" id="KW-0472">Membrane</keyword>
<dbReference type="InterPro" id="IPR004387">
    <property type="entry name" value="Pept_M50_Zn"/>
</dbReference>
<dbReference type="GO" id="GO:0016020">
    <property type="term" value="C:membrane"/>
    <property type="evidence" value="ECO:0007669"/>
    <property type="project" value="UniProtKB-SubCell"/>
</dbReference>